<sequence length="116" mass="13256">MFDIKSLFTETVEKIVEKKILDVDDYVFMPERFDITTNGGKLSCVLNTTGRVDFFYSKGGITEVKSAIRKNPFTSFEQELAYGVYDDIVEDLITTVDKIISGKSKYFYKKVLPSQP</sequence>
<gene>
    <name evidence="1" type="ORF">B0682_03980</name>
</gene>
<evidence type="ECO:0000313" key="2">
    <source>
        <dbReference type="Proteomes" id="UP000191094"/>
    </source>
</evidence>
<keyword evidence="2" id="KW-1185">Reference proteome</keyword>
<dbReference type="AlphaFoldDB" id="A0A1T0CHF4"/>
<dbReference type="EMBL" id="MUYT01000004">
    <property type="protein sequence ID" value="OOS21787.1"/>
    <property type="molecule type" value="Genomic_DNA"/>
</dbReference>
<protein>
    <submittedName>
        <fullName evidence="1">Uncharacterized protein</fullName>
    </submittedName>
</protein>
<dbReference type="OrthoDB" id="6658129at2"/>
<organism evidence="1 2">
    <name type="scientific">Lwoffella lincolnii</name>
    <dbReference type="NCBI Taxonomy" id="90241"/>
    <lineage>
        <taxon>Bacteria</taxon>
        <taxon>Pseudomonadati</taxon>
        <taxon>Pseudomonadota</taxon>
        <taxon>Gammaproteobacteria</taxon>
        <taxon>Moraxellales</taxon>
        <taxon>Moraxellaceae</taxon>
        <taxon>Lwoffella</taxon>
    </lineage>
</organism>
<evidence type="ECO:0000313" key="1">
    <source>
        <dbReference type="EMBL" id="OOS21787.1"/>
    </source>
</evidence>
<dbReference type="Proteomes" id="UP000191094">
    <property type="component" value="Unassembled WGS sequence"/>
</dbReference>
<name>A0A1T0CHF4_9GAMM</name>
<proteinExistence type="predicted"/>
<dbReference type="RefSeq" id="WP_078306775.1">
    <property type="nucleotide sequence ID" value="NZ_CP147511.1"/>
</dbReference>
<comment type="caution">
    <text evidence="1">The sequence shown here is derived from an EMBL/GenBank/DDBJ whole genome shotgun (WGS) entry which is preliminary data.</text>
</comment>
<accession>A0A1T0CHF4</accession>
<reference evidence="1 2" key="1">
    <citation type="submission" date="2017-02" db="EMBL/GenBank/DDBJ databases">
        <title>Draft genome sequence of Moraxella lincolnii CCUG 9405T type strain.</title>
        <authorList>
            <person name="Salva-Serra F."/>
            <person name="Engstrom-Jakobsson H."/>
            <person name="Thorell K."/>
            <person name="Jaen-Luchoro D."/>
            <person name="Gonzales-Siles L."/>
            <person name="Karlsson R."/>
            <person name="Yazdan S."/>
            <person name="Boulund F."/>
            <person name="Johnning A."/>
            <person name="Engstrand L."/>
            <person name="Kristiansson E."/>
            <person name="Moore E."/>
        </authorList>
    </citation>
    <scope>NUCLEOTIDE SEQUENCE [LARGE SCALE GENOMIC DNA]</scope>
    <source>
        <strain evidence="1 2">CCUG 9405</strain>
    </source>
</reference>